<sequence length="378" mass="42869">MVQPRLCCHSLPWSTKMPFTQITTLQGVDDDVLGVICAILGQRELKQMSLVDKRLREISLPLLFRRVRFHFTYIKDVWKLATDAIESMLASTAFDVVLRYTRFLDIRLSDNKTEDPMPSVLPTRLVEFLSTPFRQLHTLAFTIDEKQVQTFDDKFTMAHIQLPTVTNLMVGAYCDFMVRLCPNVEHVATFGWVWLHSRRGSMTREHSFRLIAAAGDVKTLRHFEMYEWWSVSLLHAVYNAMPSIQNLTLDGGPLRGSLQELVPILSQFKRLKKLGLVDVSYLHVGFNPPMCGNAYMGPNGGEIRKQVQALTEATRNRVADTVFGACINLEVLVLGNCSKASATRCPGGKILEIQWCVEEQAKIMKGSPISLGLQMYRI</sequence>
<name>A0A2H3EIU1_ARMGA</name>
<reference evidence="2" key="1">
    <citation type="journal article" date="2017" name="Nat. Ecol. Evol.">
        <title>Genome expansion and lineage-specific genetic innovations in the forest pathogenic fungi Armillaria.</title>
        <authorList>
            <person name="Sipos G."/>
            <person name="Prasanna A.N."/>
            <person name="Walter M.C."/>
            <person name="O'Connor E."/>
            <person name="Balint B."/>
            <person name="Krizsan K."/>
            <person name="Kiss B."/>
            <person name="Hess J."/>
            <person name="Varga T."/>
            <person name="Slot J."/>
            <person name="Riley R."/>
            <person name="Boka B."/>
            <person name="Rigling D."/>
            <person name="Barry K."/>
            <person name="Lee J."/>
            <person name="Mihaltcheva S."/>
            <person name="LaButti K."/>
            <person name="Lipzen A."/>
            <person name="Waldron R."/>
            <person name="Moloney N.M."/>
            <person name="Sperisen C."/>
            <person name="Kredics L."/>
            <person name="Vagvoelgyi C."/>
            <person name="Patrignani A."/>
            <person name="Fitzpatrick D."/>
            <person name="Nagy I."/>
            <person name="Doyle S."/>
            <person name="Anderson J.B."/>
            <person name="Grigoriev I.V."/>
            <person name="Gueldener U."/>
            <person name="Muensterkoetter M."/>
            <person name="Nagy L.G."/>
        </authorList>
    </citation>
    <scope>NUCLEOTIDE SEQUENCE [LARGE SCALE GENOMIC DNA]</scope>
    <source>
        <strain evidence="2">Ar21-2</strain>
    </source>
</reference>
<proteinExistence type="predicted"/>
<dbReference type="OMA" id="VFGACIN"/>
<organism evidence="1 2">
    <name type="scientific">Armillaria gallica</name>
    <name type="common">Bulbous honey fungus</name>
    <name type="synonym">Armillaria bulbosa</name>
    <dbReference type="NCBI Taxonomy" id="47427"/>
    <lineage>
        <taxon>Eukaryota</taxon>
        <taxon>Fungi</taxon>
        <taxon>Dikarya</taxon>
        <taxon>Basidiomycota</taxon>
        <taxon>Agaricomycotina</taxon>
        <taxon>Agaricomycetes</taxon>
        <taxon>Agaricomycetidae</taxon>
        <taxon>Agaricales</taxon>
        <taxon>Marasmiineae</taxon>
        <taxon>Physalacriaceae</taxon>
        <taxon>Armillaria</taxon>
    </lineage>
</organism>
<protein>
    <recommendedName>
        <fullName evidence="3">F-box domain-containing protein</fullName>
    </recommendedName>
</protein>
<evidence type="ECO:0008006" key="3">
    <source>
        <dbReference type="Google" id="ProtNLM"/>
    </source>
</evidence>
<evidence type="ECO:0000313" key="2">
    <source>
        <dbReference type="Proteomes" id="UP000217790"/>
    </source>
</evidence>
<dbReference type="EMBL" id="KZ293647">
    <property type="protein sequence ID" value="PBK99136.1"/>
    <property type="molecule type" value="Genomic_DNA"/>
</dbReference>
<gene>
    <name evidence="1" type="ORF">ARMGADRAFT_1160881</name>
</gene>
<dbReference type="AlphaFoldDB" id="A0A2H3EIU1"/>
<dbReference type="SUPFAM" id="SSF52047">
    <property type="entry name" value="RNI-like"/>
    <property type="match status" value="1"/>
</dbReference>
<keyword evidence="2" id="KW-1185">Reference proteome</keyword>
<dbReference type="Proteomes" id="UP000217790">
    <property type="component" value="Unassembled WGS sequence"/>
</dbReference>
<dbReference type="InParanoid" id="A0A2H3EIU1"/>
<accession>A0A2H3EIU1</accession>
<evidence type="ECO:0000313" key="1">
    <source>
        <dbReference type="EMBL" id="PBK99136.1"/>
    </source>
</evidence>
<dbReference type="OrthoDB" id="2848819at2759"/>